<dbReference type="AlphaFoldDB" id="A0A1C7LQR5"/>
<proteinExistence type="predicted"/>
<accession>A0A1C7LQR5</accession>
<dbReference type="OrthoDB" id="3243439at2759"/>
<comment type="caution">
    <text evidence="1">The sequence shown here is derived from an EMBL/GenBank/DDBJ whole genome shotgun (WGS) entry which is preliminary data.</text>
</comment>
<reference evidence="1 2" key="1">
    <citation type="submission" date="2016-03" db="EMBL/GenBank/DDBJ databases">
        <title>Whole genome sequencing of Grifola frondosa 9006-11.</title>
        <authorList>
            <person name="Min B."/>
            <person name="Park H."/>
            <person name="Kim J.-G."/>
            <person name="Cho H."/>
            <person name="Oh Y.-L."/>
            <person name="Kong W.-S."/>
            <person name="Choi I.-G."/>
        </authorList>
    </citation>
    <scope>NUCLEOTIDE SEQUENCE [LARGE SCALE GENOMIC DNA]</scope>
    <source>
        <strain evidence="1 2">9006-11</strain>
    </source>
</reference>
<dbReference type="Proteomes" id="UP000092993">
    <property type="component" value="Unassembled WGS sequence"/>
</dbReference>
<organism evidence="1 2">
    <name type="scientific">Grifola frondosa</name>
    <name type="common">Maitake</name>
    <name type="synonym">Polyporus frondosus</name>
    <dbReference type="NCBI Taxonomy" id="5627"/>
    <lineage>
        <taxon>Eukaryota</taxon>
        <taxon>Fungi</taxon>
        <taxon>Dikarya</taxon>
        <taxon>Basidiomycota</taxon>
        <taxon>Agaricomycotina</taxon>
        <taxon>Agaricomycetes</taxon>
        <taxon>Polyporales</taxon>
        <taxon>Grifolaceae</taxon>
        <taxon>Grifola</taxon>
    </lineage>
</organism>
<evidence type="ECO:0000313" key="2">
    <source>
        <dbReference type="Proteomes" id="UP000092993"/>
    </source>
</evidence>
<name>A0A1C7LQR5_GRIFR</name>
<sequence>MLIRRTAWTQAIAWIGRLCNRLRRGFRPSYLQYHSPEDEQKYWMSSEQLRRVLQSSDANNTPRTVPLVTYYMPKLLPVYRSALEKIVFPGPVHPTIEQAARLVKHYSSRDRQEMYRISRMLTDEEVFGRTASWTPRYREMWRQWLREKGPDIAIVFE</sequence>
<gene>
    <name evidence="1" type="ORF">A0H81_13416</name>
</gene>
<protein>
    <submittedName>
        <fullName evidence="1">Uncharacterized protein</fullName>
    </submittedName>
</protein>
<dbReference type="EMBL" id="LUGG01000029">
    <property type="protein sequence ID" value="OBZ66556.1"/>
    <property type="molecule type" value="Genomic_DNA"/>
</dbReference>
<evidence type="ECO:0000313" key="1">
    <source>
        <dbReference type="EMBL" id="OBZ66556.1"/>
    </source>
</evidence>
<keyword evidence="2" id="KW-1185">Reference proteome</keyword>